<dbReference type="InterPro" id="IPR049445">
    <property type="entry name" value="TetR_SbtR-like_C"/>
</dbReference>
<reference evidence="6" key="1">
    <citation type="submission" date="2021-05" db="EMBL/GenBank/DDBJ databases">
        <title>Whole genome sequence of Curtobacterium flaccumfaciens pv. flaccumfaciens strain CFBP 3417.</title>
        <authorList>
            <person name="Osdaghi E."/>
            <person name="Taghouti G."/>
            <person name="Portier P."/>
            <person name="Fazliarab A."/>
            <person name="Taghavi S.M."/>
            <person name="Briand M."/>
            <person name="Le-Saux M."/>
            <person name="Jacques M.-A."/>
        </authorList>
    </citation>
    <scope>NUCLEOTIDE SEQUENCE</scope>
    <source>
        <strain evidence="6">CFBP 3417</strain>
    </source>
</reference>
<keyword evidence="1" id="KW-0805">Transcription regulation</keyword>
<dbReference type="InterPro" id="IPR036271">
    <property type="entry name" value="Tet_transcr_reg_TetR-rel_C_sf"/>
</dbReference>
<dbReference type="PROSITE" id="PS50977">
    <property type="entry name" value="HTH_TETR_2"/>
    <property type="match status" value="1"/>
</dbReference>
<keyword evidence="2 4" id="KW-0238">DNA-binding</keyword>
<dbReference type="Pfam" id="PF00440">
    <property type="entry name" value="TetR_N"/>
    <property type="match status" value="1"/>
</dbReference>
<organism evidence="6 7">
    <name type="scientific">Curtobacterium flaccumfaciens pv. flaccumfaciens</name>
    <dbReference type="NCBI Taxonomy" id="138532"/>
    <lineage>
        <taxon>Bacteria</taxon>
        <taxon>Bacillati</taxon>
        <taxon>Actinomycetota</taxon>
        <taxon>Actinomycetes</taxon>
        <taxon>Micrococcales</taxon>
        <taxon>Microbacteriaceae</taxon>
        <taxon>Curtobacterium</taxon>
    </lineage>
</organism>
<feature type="DNA-binding region" description="H-T-H motif" evidence="4">
    <location>
        <begin position="41"/>
        <end position="60"/>
    </location>
</feature>
<dbReference type="InterPro" id="IPR050109">
    <property type="entry name" value="HTH-type_TetR-like_transc_reg"/>
</dbReference>
<dbReference type="EMBL" id="JAHEWX010000008">
    <property type="protein sequence ID" value="MBT1541743.1"/>
    <property type="molecule type" value="Genomic_DNA"/>
</dbReference>
<evidence type="ECO:0000256" key="2">
    <source>
        <dbReference type="ARBA" id="ARBA00023125"/>
    </source>
</evidence>
<keyword evidence="3" id="KW-0804">Transcription</keyword>
<evidence type="ECO:0000256" key="1">
    <source>
        <dbReference type="ARBA" id="ARBA00023015"/>
    </source>
</evidence>
<dbReference type="Gene3D" id="1.10.357.10">
    <property type="entry name" value="Tetracycline Repressor, domain 2"/>
    <property type="match status" value="1"/>
</dbReference>
<feature type="domain" description="HTH tetR-type" evidence="5">
    <location>
        <begin position="19"/>
        <end position="78"/>
    </location>
</feature>
<dbReference type="Pfam" id="PF21597">
    <property type="entry name" value="TetR_C_43"/>
    <property type="match status" value="1"/>
</dbReference>
<dbReference type="InterPro" id="IPR001647">
    <property type="entry name" value="HTH_TetR"/>
</dbReference>
<protein>
    <submittedName>
        <fullName evidence="6">TetR/AcrR family transcriptional regulator</fullName>
    </submittedName>
</protein>
<dbReference type="GO" id="GO:0003700">
    <property type="term" value="F:DNA-binding transcription factor activity"/>
    <property type="evidence" value="ECO:0007669"/>
    <property type="project" value="TreeGrafter"/>
</dbReference>
<dbReference type="SUPFAM" id="SSF48498">
    <property type="entry name" value="Tetracyclin repressor-like, C-terminal domain"/>
    <property type="match status" value="1"/>
</dbReference>
<dbReference type="GO" id="GO:0000976">
    <property type="term" value="F:transcription cis-regulatory region binding"/>
    <property type="evidence" value="ECO:0007669"/>
    <property type="project" value="TreeGrafter"/>
</dbReference>
<dbReference type="InterPro" id="IPR023772">
    <property type="entry name" value="DNA-bd_HTH_TetR-type_CS"/>
</dbReference>
<dbReference type="PANTHER" id="PTHR30055:SF234">
    <property type="entry name" value="HTH-TYPE TRANSCRIPTIONAL REGULATOR BETI"/>
    <property type="match status" value="1"/>
</dbReference>
<comment type="caution">
    <text evidence="6">The sequence shown here is derived from an EMBL/GenBank/DDBJ whole genome shotgun (WGS) entry which is preliminary data.</text>
</comment>
<dbReference type="InterPro" id="IPR009057">
    <property type="entry name" value="Homeodomain-like_sf"/>
</dbReference>
<evidence type="ECO:0000256" key="3">
    <source>
        <dbReference type="ARBA" id="ARBA00023163"/>
    </source>
</evidence>
<evidence type="ECO:0000259" key="5">
    <source>
        <dbReference type="PROSITE" id="PS50977"/>
    </source>
</evidence>
<evidence type="ECO:0000256" key="4">
    <source>
        <dbReference type="PROSITE-ProRule" id="PRU00335"/>
    </source>
</evidence>
<name>A0A9Q2W6E9_9MICO</name>
<dbReference type="PRINTS" id="PR00455">
    <property type="entry name" value="HTHTETR"/>
</dbReference>
<dbReference type="RefSeq" id="WP_017886959.1">
    <property type="nucleotide sequence ID" value="NZ_JAHEWX010000008.1"/>
</dbReference>
<accession>A0A9Q2W6E9</accession>
<evidence type="ECO:0000313" key="7">
    <source>
        <dbReference type="Proteomes" id="UP000709437"/>
    </source>
</evidence>
<dbReference type="AlphaFoldDB" id="A0A9Q2W6E9"/>
<dbReference type="Proteomes" id="UP000709437">
    <property type="component" value="Unassembled WGS sequence"/>
</dbReference>
<gene>
    <name evidence="6" type="ORF">KK103_08230</name>
</gene>
<dbReference type="PROSITE" id="PS01081">
    <property type="entry name" value="HTH_TETR_1"/>
    <property type="match status" value="1"/>
</dbReference>
<dbReference type="SUPFAM" id="SSF46689">
    <property type="entry name" value="Homeodomain-like"/>
    <property type="match status" value="1"/>
</dbReference>
<sequence>MSTTESASDLERPLRADAARNRELILQTARKCFAERGLSVTLNDIAHEAGVGVGTVYRRFADKDSLIEALLATKFEAMNDAAARAADVSDPREALRVYLMGVFAFRARDRALADAIVRAGKARPSIVQERDRLERQVAAIIGRAETAGVVRTGFDYRDLPMLTAMVGAVADATREHDPDAWRRYAELLIQGVLPGTDDTAPMLGDPLDRESIERALHAQS</sequence>
<evidence type="ECO:0000313" key="6">
    <source>
        <dbReference type="EMBL" id="MBT1541743.1"/>
    </source>
</evidence>
<proteinExistence type="predicted"/>
<dbReference type="PANTHER" id="PTHR30055">
    <property type="entry name" value="HTH-TYPE TRANSCRIPTIONAL REGULATOR RUTR"/>
    <property type="match status" value="1"/>
</dbReference>